<dbReference type="PANTHER" id="PTHR48100">
    <property type="entry name" value="BROAD-SPECIFICITY PHOSPHATASE YOR283W-RELATED"/>
    <property type="match status" value="1"/>
</dbReference>
<dbReference type="InterPro" id="IPR050275">
    <property type="entry name" value="PGM_Phosphatase"/>
</dbReference>
<reference evidence="2" key="1">
    <citation type="journal article" date="2019" name="Int. J. Syst. Evol. Microbiol.">
        <title>The Global Catalogue of Microorganisms (GCM) 10K type strain sequencing project: providing services to taxonomists for standard genome sequencing and annotation.</title>
        <authorList>
            <consortium name="The Broad Institute Genomics Platform"/>
            <consortium name="The Broad Institute Genome Sequencing Center for Infectious Disease"/>
            <person name="Wu L."/>
            <person name="Ma J."/>
        </authorList>
    </citation>
    <scope>NUCLEOTIDE SEQUENCE [LARGE SCALE GENOMIC DNA]</scope>
    <source>
        <strain evidence="2">CGMCC 1.3685</strain>
    </source>
</reference>
<proteinExistence type="predicted"/>
<name>A0ABQ2DTG5_9MICC</name>
<keyword evidence="2" id="KW-1185">Reference proteome</keyword>
<evidence type="ECO:0000313" key="1">
    <source>
        <dbReference type="EMBL" id="GGJ72219.1"/>
    </source>
</evidence>
<dbReference type="Gene3D" id="3.40.50.1240">
    <property type="entry name" value="Phosphoglycerate mutase-like"/>
    <property type="match status" value="1"/>
</dbReference>
<gene>
    <name evidence="1" type="ORF">GCM10007173_33980</name>
</gene>
<protein>
    <submittedName>
        <fullName evidence="1">Fructose 1,6-bisphosphatase</fullName>
    </submittedName>
</protein>
<dbReference type="SUPFAM" id="SSF53254">
    <property type="entry name" value="Phosphoglycerate mutase-like"/>
    <property type="match status" value="1"/>
</dbReference>
<sequence>MRSGAEWENELMELGFIRHGQTRWNLEGRLQGSSDIELNDTGRAQASDAVQILGSARWDVIVSSPLSRARETAQIIADGLGLELGPAYDLLIERDYGEGEGVLETEAAQRWPGKIGGGIESLESVVDRGLRAIEQIASDYPGKNVAVVCHGTIIRYTLSHFAGYQLDTIRNGSVAILEYEIDGWELKLVNDQMPQPPVKTQ</sequence>
<dbReference type="Proteomes" id="UP000606115">
    <property type="component" value="Unassembled WGS sequence"/>
</dbReference>
<dbReference type="InterPro" id="IPR013078">
    <property type="entry name" value="His_Pase_superF_clade-1"/>
</dbReference>
<organism evidence="1 2">
    <name type="scientific">Glutamicibacter ardleyensis</name>
    <dbReference type="NCBI Taxonomy" id="225894"/>
    <lineage>
        <taxon>Bacteria</taxon>
        <taxon>Bacillati</taxon>
        <taxon>Actinomycetota</taxon>
        <taxon>Actinomycetes</taxon>
        <taxon>Micrococcales</taxon>
        <taxon>Micrococcaceae</taxon>
        <taxon>Glutamicibacter</taxon>
    </lineage>
</organism>
<dbReference type="PANTHER" id="PTHR48100:SF59">
    <property type="entry name" value="ADENOSYLCOBALAMIN_ALPHA-RIBAZOLE PHOSPHATASE"/>
    <property type="match status" value="1"/>
</dbReference>
<dbReference type="CDD" id="cd07067">
    <property type="entry name" value="HP_PGM_like"/>
    <property type="match status" value="1"/>
</dbReference>
<evidence type="ECO:0000313" key="2">
    <source>
        <dbReference type="Proteomes" id="UP000606115"/>
    </source>
</evidence>
<dbReference type="SMART" id="SM00855">
    <property type="entry name" value="PGAM"/>
    <property type="match status" value="1"/>
</dbReference>
<accession>A0ABQ2DTG5</accession>
<dbReference type="InterPro" id="IPR029033">
    <property type="entry name" value="His_PPase_superfam"/>
</dbReference>
<dbReference type="Pfam" id="PF00300">
    <property type="entry name" value="His_Phos_1"/>
    <property type="match status" value="1"/>
</dbReference>
<comment type="caution">
    <text evidence="1">The sequence shown here is derived from an EMBL/GenBank/DDBJ whole genome shotgun (WGS) entry which is preliminary data.</text>
</comment>
<dbReference type="EMBL" id="BMKX01000011">
    <property type="protein sequence ID" value="GGJ72219.1"/>
    <property type="molecule type" value="Genomic_DNA"/>
</dbReference>